<dbReference type="InterPro" id="IPR054728">
    <property type="entry name" value="RsmB-like_ferredoxin"/>
</dbReference>
<reference evidence="7 8" key="1">
    <citation type="submission" date="2017-01" db="EMBL/GenBank/DDBJ databases">
        <authorList>
            <person name="Mah S.A."/>
            <person name="Swanson W.J."/>
            <person name="Moy G.W."/>
            <person name="Vacquier V.D."/>
        </authorList>
    </citation>
    <scope>NUCLEOTIDE SEQUENCE [LARGE SCALE GENOMIC DNA]</scope>
    <source>
        <strain evidence="7 8">DSM 11589</strain>
    </source>
</reference>
<organism evidence="7 8">
    <name type="scientific">Insolitispirillum peregrinum</name>
    <dbReference type="NCBI Taxonomy" id="80876"/>
    <lineage>
        <taxon>Bacteria</taxon>
        <taxon>Pseudomonadati</taxon>
        <taxon>Pseudomonadota</taxon>
        <taxon>Alphaproteobacteria</taxon>
        <taxon>Rhodospirillales</taxon>
        <taxon>Novispirillaceae</taxon>
        <taxon>Insolitispirillum</taxon>
    </lineage>
</organism>
<dbReference type="Pfam" id="PF22458">
    <property type="entry name" value="RsmF-B_ferredox"/>
    <property type="match status" value="1"/>
</dbReference>
<keyword evidence="3 5" id="KW-0949">S-adenosyl-L-methionine</keyword>
<dbReference type="RefSeq" id="WP_076402101.1">
    <property type="nucleotide sequence ID" value="NZ_FTOA01000012.1"/>
</dbReference>
<comment type="caution">
    <text evidence="5">Lacks conserved residue(s) required for the propagation of feature annotation.</text>
</comment>
<keyword evidence="1 5" id="KW-0489">Methyltransferase</keyword>
<evidence type="ECO:0000256" key="4">
    <source>
        <dbReference type="ARBA" id="ARBA00022884"/>
    </source>
</evidence>
<protein>
    <submittedName>
        <fullName evidence="7">16S rRNA (Cytosine967-C5)-methyltransferase</fullName>
    </submittedName>
</protein>
<dbReference type="GO" id="GO:0003723">
    <property type="term" value="F:RNA binding"/>
    <property type="evidence" value="ECO:0007669"/>
    <property type="project" value="UniProtKB-UniRule"/>
</dbReference>
<evidence type="ECO:0000256" key="3">
    <source>
        <dbReference type="ARBA" id="ARBA00022691"/>
    </source>
</evidence>
<dbReference type="PANTHER" id="PTHR22807">
    <property type="entry name" value="NOP2 YEAST -RELATED NOL1/NOP2/FMU SUN DOMAIN-CONTAINING"/>
    <property type="match status" value="1"/>
</dbReference>
<keyword evidence="8" id="KW-1185">Reference proteome</keyword>
<evidence type="ECO:0000259" key="6">
    <source>
        <dbReference type="PROSITE" id="PS51686"/>
    </source>
</evidence>
<feature type="binding site" evidence="5">
    <location>
        <position position="284"/>
    </location>
    <ligand>
        <name>S-adenosyl-L-methionine</name>
        <dbReference type="ChEBI" id="CHEBI:59789"/>
    </ligand>
</feature>
<name>A0A1N7Q941_9PROT</name>
<dbReference type="Gene3D" id="3.30.70.1170">
    <property type="entry name" value="Sun protein, domain 3"/>
    <property type="match status" value="1"/>
</dbReference>
<evidence type="ECO:0000313" key="8">
    <source>
        <dbReference type="Proteomes" id="UP000185678"/>
    </source>
</evidence>
<dbReference type="GO" id="GO:0001510">
    <property type="term" value="P:RNA methylation"/>
    <property type="evidence" value="ECO:0007669"/>
    <property type="project" value="InterPro"/>
</dbReference>
<dbReference type="PRINTS" id="PR02008">
    <property type="entry name" value="RCMTFAMILY"/>
</dbReference>
<dbReference type="EMBL" id="FTOA01000012">
    <property type="protein sequence ID" value="SIT19351.1"/>
    <property type="molecule type" value="Genomic_DNA"/>
</dbReference>
<dbReference type="STRING" id="80876.SAMN05421779_11227"/>
<keyword evidence="2 5" id="KW-0808">Transferase</keyword>
<accession>A0A1N7Q941</accession>
<dbReference type="GO" id="GO:0008173">
    <property type="term" value="F:RNA methyltransferase activity"/>
    <property type="evidence" value="ECO:0007669"/>
    <property type="project" value="InterPro"/>
</dbReference>
<evidence type="ECO:0000313" key="7">
    <source>
        <dbReference type="EMBL" id="SIT19351.1"/>
    </source>
</evidence>
<gene>
    <name evidence="7" type="ORF">SAMN05421779_11227</name>
</gene>
<feature type="active site" description="Nucleophile" evidence="5">
    <location>
        <position position="384"/>
    </location>
</feature>
<feature type="binding site" evidence="5">
    <location>
        <position position="331"/>
    </location>
    <ligand>
        <name>S-adenosyl-L-methionine</name>
        <dbReference type="ChEBI" id="CHEBI:59789"/>
    </ligand>
</feature>
<dbReference type="Gene3D" id="3.40.50.150">
    <property type="entry name" value="Vaccinia Virus protein VP39"/>
    <property type="match status" value="1"/>
</dbReference>
<keyword evidence="4 5" id="KW-0694">RNA-binding</keyword>
<evidence type="ECO:0000256" key="1">
    <source>
        <dbReference type="ARBA" id="ARBA00022603"/>
    </source>
</evidence>
<dbReference type="InterPro" id="IPR029063">
    <property type="entry name" value="SAM-dependent_MTases_sf"/>
</dbReference>
<dbReference type="PROSITE" id="PS51686">
    <property type="entry name" value="SAM_MT_RSMB_NOP"/>
    <property type="match status" value="1"/>
</dbReference>
<dbReference type="SUPFAM" id="SSF53335">
    <property type="entry name" value="S-adenosyl-L-methionine-dependent methyltransferases"/>
    <property type="match status" value="1"/>
</dbReference>
<dbReference type="InterPro" id="IPR023267">
    <property type="entry name" value="RCMT"/>
</dbReference>
<dbReference type="Pfam" id="PF01189">
    <property type="entry name" value="Methyltr_RsmB-F"/>
    <property type="match status" value="1"/>
</dbReference>
<evidence type="ECO:0000256" key="5">
    <source>
        <dbReference type="PROSITE-ProRule" id="PRU01023"/>
    </source>
</evidence>
<dbReference type="AlphaFoldDB" id="A0A1N7Q941"/>
<dbReference type="Proteomes" id="UP000185678">
    <property type="component" value="Unassembled WGS sequence"/>
</dbReference>
<proteinExistence type="inferred from homology"/>
<comment type="similarity">
    <text evidence="5">Belongs to the class I-like SAM-binding methyltransferase superfamily. RsmB/NOP family.</text>
</comment>
<feature type="domain" description="SAM-dependent MTase RsmB/NOP-type" evidence="6">
    <location>
        <begin position="166"/>
        <end position="452"/>
    </location>
</feature>
<dbReference type="CDD" id="cd02440">
    <property type="entry name" value="AdoMet_MTases"/>
    <property type="match status" value="1"/>
</dbReference>
<dbReference type="OrthoDB" id="9810297at2"/>
<dbReference type="InterPro" id="IPR049560">
    <property type="entry name" value="MeTrfase_RsmB-F_NOP2_cat"/>
</dbReference>
<sequence length="468" mass="51338">MKDDARLQAAIDLLETIAGTSRPADGTAAAFFRDRRFIGSKDRRAISMRVWGTMRHWARLTWWFREAAADTWANGERPDWDSIRPRARILTYLVLVEGMGLAGVDGLCTGEIYAPRPLNEHERAVVRFLRGKPLNHNGMPVWVRGEVPAWVATYLKDIYGDHLPTLLDALTKEAPVDLRVNTLKCDRDNAIIALAEGTDEESVEAVPGHYSPLALRLAGRANLAATNAFRGGLVEVQDEGSQLVALLAGARPGMSVVDFCAGAGGKTLALAAEMQNKGRLVACDVSQGRVDRSAERLKRAGAHNVTRRVLSSETDKWVKRSKGTYDRVLIDAPCSGTGTWRRNPDAKWRMSEEMLAELTALQARILRSAARLAKPGGRVIYATCSLLPEENERQVESFLAEQGAAYRLLSVADLWPELVNPAVPCPVSGPYLRLDPAEHDTDGFFVAVLERLETATPEAPGAEDEPQA</sequence>
<dbReference type="PANTHER" id="PTHR22807:SF53">
    <property type="entry name" value="RIBOSOMAL RNA SMALL SUBUNIT METHYLTRANSFERASE B-RELATED"/>
    <property type="match status" value="1"/>
</dbReference>
<evidence type="ECO:0000256" key="2">
    <source>
        <dbReference type="ARBA" id="ARBA00022679"/>
    </source>
</evidence>
<dbReference type="InterPro" id="IPR001678">
    <property type="entry name" value="MeTrfase_RsmB-F_NOP2_dom"/>
</dbReference>